<keyword evidence="9" id="KW-0472">Membrane</keyword>
<keyword evidence="9" id="KW-1133">Transmembrane helix</keyword>
<accession>A0A1D8TQS9</accession>
<dbReference type="SMART" id="SM00220">
    <property type="entry name" value="S_TKc"/>
    <property type="match status" value="1"/>
</dbReference>
<dbReference type="PROSITE" id="PS00108">
    <property type="entry name" value="PROTEIN_KINASE_ST"/>
    <property type="match status" value="1"/>
</dbReference>
<keyword evidence="4" id="KW-0547">Nucleotide-binding</keyword>
<dbReference type="PROSITE" id="PS50011">
    <property type="entry name" value="PROTEIN_KINASE_DOM"/>
    <property type="match status" value="1"/>
</dbReference>
<dbReference type="InterPro" id="IPR011009">
    <property type="entry name" value="Kinase-like_dom_sf"/>
</dbReference>
<evidence type="ECO:0000256" key="9">
    <source>
        <dbReference type="SAM" id="Phobius"/>
    </source>
</evidence>
<dbReference type="GO" id="GO:0005524">
    <property type="term" value="F:ATP binding"/>
    <property type="evidence" value="ECO:0007669"/>
    <property type="project" value="UniProtKB-KW"/>
</dbReference>
<feature type="transmembrane region" description="Helical" evidence="9">
    <location>
        <begin position="554"/>
        <end position="576"/>
    </location>
</feature>
<feature type="transmembrane region" description="Helical" evidence="9">
    <location>
        <begin position="471"/>
        <end position="491"/>
    </location>
</feature>
<dbReference type="EC" id="2.7.11.1" evidence="1"/>
<dbReference type="CDD" id="cd14014">
    <property type="entry name" value="STKc_PknB_like"/>
    <property type="match status" value="1"/>
</dbReference>
<gene>
    <name evidence="11" type="ORF">BJP34_11330</name>
</gene>
<evidence type="ECO:0000259" key="10">
    <source>
        <dbReference type="PROSITE" id="PS50011"/>
    </source>
</evidence>
<evidence type="ECO:0000256" key="6">
    <source>
        <dbReference type="ARBA" id="ARBA00022840"/>
    </source>
</evidence>
<dbReference type="Proteomes" id="UP000177870">
    <property type="component" value="Chromosome"/>
</dbReference>
<dbReference type="SUPFAM" id="SSF56112">
    <property type="entry name" value="Protein kinase-like (PK-like)"/>
    <property type="match status" value="1"/>
</dbReference>
<evidence type="ECO:0000256" key="3">
    <source>
        <dbReference type="ARBA" id="ARBA00022679"/>
    </source>
</evidence>
<evidence type="ECO:0000256" key="7">
    <source>
        <dbReference type="ARBA" id="ARBA00047899"/>
    </source>
</evidence>
<dbReference type="STRING" id="1458985.BJP34_11330"/>
<dbReference type="Pfam" id="PF00069">
    <property type="entry name" value="Pkinase"/>
    <property type="match status" value="1"/>
</dbReference>
<evidence type="ECO:0000256" key="8">
    <source>
        <dbReference type="ARBA" id="ARBA00048679"/>
    </source>
</evidence>
<comment type="catalytic activity">
    <reaction evidence="7">
        <text>L-threonyl-[protein] + ATP = O-phospho-L-threonyl-[protein] + ADP + H(+)</text>
        <dbReference type="Rhea" id="RHEA:46608"/>
        <dbReference type="Rhea" id="RHEA-COMP:11060"/>
        <dbReference type="Rhea" id="RHEA-COMP:11605"/>
        <dbReference type="ChEBI" id="CHEBI:15378"/>
        <dbReference type="ChEBI" id="CHEBI:30013"/>
        <dbReference type="ChEBI" id="CHEBI:30616"/>
        <dbReference type="ChEBI" id="CHEBI:61977"/>
        <dbReference type="ChEBI" id="CHEBI:456216"/>
        <dbReference type="EC" id="2.7.11.1"/>
    </reaction>
</comment>
<feature type="domain" description="Protein kinase" evidence="10">
    <location>
        <begin position="12"/>
        <end position="266"/>
    </location>
</feature>
<evidence type="ECO:0000256" key="2">
    <source>
        <dbReference type="ARBA" id="ARBA00022527"/>
    </source>
</evidence>
<keyword evidence="9" id="KW-0812">Transmembrane</keyword>
<keyword evidence="2 11" id="KW-0723">Serine/threonine-protein kinase</keyword>
<feature type="transmembrane region" description="Helical" evidence="9">
    <location>
        <begin position="497"/>
        <end position="518"/>
    </location>
</feature>
<evidence type="ECO:0000256" key="5">
    <source>
        <dbReference type="ARBA" id="ARBA00022777"/>
    </source>
</evidence>
<dbReference type="Gene3D" id="3.30.200.20">
    <property type="entry name" value="Phosphorylase Kinase, domain 1"/>
    <property type="match status" value="1"/>
</dbReference>
<dbReference type="EMBL" id="CP017599">
    <property type="protein sequence ID" value="AOW99966.1"/>
    <property type="molecule type" value="Genomic_DNA"/>
</dbReference>
<proteinExistence type="predicted"/>
<feature type="transmembrane region" description="Helical" evidence="9">
    <location>
        <begin position="530"/>
        <end position="548"/>
    </location>
</feature>
<protein>
    <recommendedName>
        <fullName evidence="1">non-specific serine/threonine protein kinase</fullName>
        <ecNumber evidence="1">2.7.11.1</ecNumber>
    </recommendedName>
</protein>
<dbReference type="GO" id="GO:0004674">
    <property type="term" value="F:protein serine/threonine kinase activity"/>
    <property type="evidence" value="ECO:0007669"/>
    <property type="project" value="UniProtKB-KW"/>
</dbReference>
<dbReference type="InterPro" id="IPR008271">
    <property type="entry name" value="Ser/Thr_kinase_AS"/>
</dbReference>
<dbReference type="PANTHER" id="PTHR24363">
    <property type="entry name" value="SERINE/THREONINE PROTEIN KINASE"/>
    <property type="match status" value="1"/>
</dbReference>
<keyword evidence="6" id="KW-0067">ATP-binding</keyword>
<name>A0A1D8TQS9_9CYAN</name>
<keyword evidence="3" id="KW-0808">Transferase</keyword>
<evidence type="ECO:0000256" key="4">
    <source>
        <dbReference type="ARBA" id="ARBA00022741"/>
    </source>
</evidence>
<evidence type="ECO:0000313" key="11">
    <source>
        <dbReference type="EMBL" id="AOW99966.1"/>
    </source>
</evidence>
<dbReference type="Gene3D" id="1.10.510.10">
    <property type="entry name" value="Transferase(Phosphotransferase) domain 1"/>
    <property type="match status" value="1"/>
</dbReference>
<feature type="transmembrane region" description="Helical" evidence="9">
    <location>
        <begin position="424"/>
        <end position="450"/>
    </location>
</feature>
<organism evidence="11 12">
    <name type="scientific">Moorena producens PAL-8-15-08-1</name>
    <dbReference type="NCBI Taxonomy" id="1458985"/>
    <lineage>
        <taxon>Bacteria</taxon>
        <taxon>Bacillati</taxon>
        <taxon>Cyanobacteriota</taxon>
        <taxon>Cyanophyceae</taxon>
        <taxon>Coleofasciculales</taxon>
        <taxon>Coleofasciculaceae</taxon>
        <taxon>Moorena</taxon>
    </lineage>
</organism>
<evidence type="ECO:0000256" key="1">
    <source>
        <dbReference type="ARBA" id="ARBA00012513"/>
    </source>
</evidence>
<reference evidence="12" key="1">
    <citation type="submission" date="2016-10" db="EMBL/GenBank/DDBJ databases">
        <title>Comparative genomics uncovers the prolific and rare metabolic potential of the cyanobacterial genus Moorea.</title>
        <authorList>
            <person name="Leao T."/>
            <person name="Castelao G."/>
            <person name="Korobeynikov A."/>
            <person name="Monroe E.A."/>
            <person name="Podell S."/>
            <person name="Glukhov E."/>
            <person name="Allen E."/>
            <person name="Gerwick W.H."/>
            <person name="Gerwick L."/>
        </authorList>
    </citation>
    <scope>NUCLEOTIDE SEQUENCE [LARGE SCALE GENOMIC DNA]</scope>
    <source>
        <strain evidence="12">PAL-8-15-08-1</strain>
    </source>
</reference>
<evidence type="ECO:0000313" key="12">
    <source>
        <dbReference type="Proteomes" id="UP000177870"/>
    </source>
</evidence>
<dbReference type="KEGG" id="mpro:BJP34_11330"/>
<dbReference type="OrthoDB" id="502205at2"/>
<sequence>MSNFPDLSSHHFKVIRELGHNRAGGRVTYLARNQVNHELVVIKQFQFAQRNSNWSDYETIEGEIQVLRGLNHPGIPRYLGSFQTTRGCCLVQEYKHAPSLAIPRSFDPEEIKQIAVGLLNILVYLQHRIPPIIHRDIKPENILVDETINVFLVDFGLARIGDSELAVSTVAKGTIGFMAPEQLFDKALSKASDLYGLGATLICLLTGTRSTTINTLIDEDYCLNFQHRLPQVSLGWLEWLQRMVELKPKDRFPDAETALEALKPIYVIRIPEAKLSQSYLELRAKKLGEKLTKTITICNTVPDTALESRWQIAPHVSDPPHTPYFHDWIRLDTADVNGNQGLCQITIDTSKLMADQTYEREVLIHTNAEQSTQVLPLKIHTAPVPIATKKLPYLSLALLIGLATTATWVETTAWEGIVSNSGTIGIAIATFVSVLVAMLGLTAAVTSGVISKLVARLRARFSIPLKAMDTVAAVFFAGVAALLVAGFGAKFRATDSAIATFAAVDAVVFMAAFEGEGVAQSCRKRGFSKILVLGVPVLSVALGISLGIGLKLGFLNVLVLIAILVTAVPLGVMILYPPLERLRQVKTYRKLERNLIKP</sequence>
<dbReference type="AlphaFoldDB" id="A0A1D8TQS9"/>
<dbReference type="InterPro" id="IPR000719">
    <property type="entry name" value="Prot_kinase_dom"/>
</dbReference>
<dbReference type="PANTHER" id="PTHR24363:SF0">
    <property type="entry name" value="SERINE_THREONINE KINASE LIKE DOMAIN CONTAINING 1"/>
    <property type="match status" value="1"/>
</dbReference>
<keyword evidence="5 11" id="KW-0418">Kinase</keyword>
<dbReference type="RefSeq" id="WP_070392440.1">
    <property type="nucleotide sequence ID" value="NZ_CP017599.1"/>
</dbReference>
<comment type="catalytic activity">
    <reaction evidence="8">
        <text>L-seryl-[protein] + ATP = O-phospho-L-seryl-[protein] + ADP + H(+)</text>
        <dbReference type="Rhea" id="RHEA:17989"/>
        <dbReference type="Rhea" id="RHEA-COMP:9863"/>
        <dbReference type="Rhea" id="RHEA-COMP:11604"/>
        <dbReference type="ChEBI" id="CHEBI:15378"/>
        <dbReference type="ChEBI" id="CHEBI:29999"/>
        <dbReference type="ChEBI" id="CHEBI:30616"/>
        <dbReference type="ChEBI" id="CHEBI:83421"/>
        <dbReference type="ChEBI" id="CHEBI:456216"/>
        <dbReference type="EC" id="2.7.11.1"/>
    </reaction>
</comment>